<evidence type="ECO:0000256" key="7">
    <source>
        <dbReference type="ARBA" id="ARBA00022833"/>
    </source>
</evidence>
<comment type="similarity">
    <text evidence="1">Belongs to the class-II aminoacyl-tRNA synthetase family.</text>
</comment>
<dbReference type="InterPro" id="IPR045864">
    <property type="entry name" value="aa-tRNA-synth_II/BPL/LPL"/>
</dbReference>
<dbReference type="AlphaFoldDB" id="A0A9D1YT55"/>
<dbReference type="PANTHER" id="PTHR11451:SF44">
    <property type="entry name" value="THREONINE--TRNA LIGASE, CHLOROPLASTIC_MITOCHONDRIAL 2"/>
    <property type="match status" value="1"/>
</dbReference>
<dbReference type="FunFam" id="3.30.930.10:FF:000002">
    <property type="entry name" value="Threonine--tRNA ligase"/>
    <property type="match status" value="1"/>
</dbReference>
<dbReference type="SUPFAM" id="SSF55681">
    <property type="entry name" value="Class II aaRS and biotin synthetases"/>
    <property type="match status" value="1"/>
</dbReference>
<evidence type="ECO:0000256" key="9">
    <source>
        <dbReference type="ARBA" id="ARBA00022917"/>
    </source>
</evidence>
<dbReference type="GO" id="GO:0005737">
    <property type="term" value="C:cytoplasm"/>
    <property type="evidence" value="ECO:0007669"/>
    <property type="project" value="UniProtKB-UniRule"/>
</dbReference>
<dbReference type="GO" id="GO:0046872">
    <property type="term" value="F:metal ion binding"/>
    <property type="evidence" value="ECO:0007669"/>
    <property type="project" value="UniProtKB-KW"/>
</dbReference>
<keyword evidence="8" id="KW-0067">ATP-binding</keyword>
<dbReference type="EMBL" id="DXDC01000097">
    <property type="protein sequence ID" value="HIY65272.1"/>
    <property type="molecule type" value="Genomic_DNA"/>
</dbReference>
<evidence type="ECO:0000256" key="4">
    <source>
        <dbReference type="ARBA" id="ARBA00022598"/>
    </source>
</evidence>
<gene>
    <name evidence="14" type="primary">thrS</name>
    <name evidence="14" type="ORF">H9830_03215</name>
</gene>
<sequence>MHILIYKEHARSYRELPLRFAENGTVYRNEFSGALHGLTRVRGFTQDDAHLFVTPEQLEEETTKVLEFVLSLLSDYGLTDFRLELSMRDDESEKWIGEPDVWDTATDALRRVAKATGLDLVEEPGEAAFYGPKIDLKVTDAIGRSWQLSTVQLDFNLPERFELEYTAADGSKQRPIMIHRALFGSIERFFAILLEHYAGAFPVWLAPVQVVGIPVAEEFGGYLEDVATKLRSKGVRIDVDHSDERMQKKIRNHTLQKVPFQLIAGGRDADAGSVSFRYRDGRQDNGIPIDEAIDRIVEAIETKAHV</sequence>
<dbReference type="NCBIfam" id="TIGR00418">
    <property type="entry name" value="thrS"/>
    <property type="match status" value="1"/>
</dbReference>
<keyword evidence="10" id="KW-0030">Aminoacyl-tRNA synthetase</keyword>
<dbReference type="InterPro" id="IPR006195">
    <property type="entry name" value="aa-tRNA-synth_II"/>
</dbReference>
<evidence type="ECO:0000256" key="5">
    <source>
        <dbReference type="ARBA" id="ARBA00022723"/>
    </source>
</evidence>
<dbReference type="EC" id="6.1.1.3" evidence="2 12"/>
<comment type="catalytic activity">
    <reaction evidence="11">
        <text>tRNA(Thr) + L-threonine + ATP = L-threonyl-tRNA(Thr) + AMP + diphosphate + H(+)</text>
        <dbReference type="Rhea" id="RHEA:24624"/>
        <dbReference type="Rhea" id="RHEA-COMP:9670"/>
        <dbReference type="Rhea" id="RHEA-COMP:9704"/>
        <dbReference type="ChEBI" id="CHEBI:15378"/>
        <dbReference type="ChEBI" id="CHEBI:30616"/>
        <dbReference type="ChEBI" id="CHEBI:33019"/>
        <dbReference type="ChEBI" id="CHEBI:57926"/>
        <dbReference type="ChEBI" id="CHEBI:78442"/>
        <dbReference type="ChEBI" id="CHEBI:78534"/>
        <dbReference type="ChEBI" id="CHEBI:456215"/>
        <dbReference type="EC" id="6.1.1.3"/>
    </reaction>
</comment>
<dbReference type="GO" id="GO:0005524">
    <property type="term" value="F:ATP binding"/>
    <property type="evidence" value="ECO:0007669"/>
    <property type="project" value="UniProtKB-KW"/>
</dbReference>
<name>A0A9D1YT55_9MICO</name>
<comment type="caution">
    <text evidence="14">The sequence shown here is derived from an EMBL/GenBank/DDBJ whole genome shotgun (WGS) entry which is preliminary data.</text>
</comment>
<reference evidence="14" key="1">
    <citation type="journal article" date="2021" name="PeerJ">
        <title>Extensive microbial diversity within the chicken gut microbiome revealed by metagenomics and culture.</title>
        <authorList>
            <person name="Gilroy R."/>
            <person name="Ravi A."/>
            <person name="Getino M."/>
            <person name="Pursley I."/>
            <person name="Horton D.L."/>
            <person name="Alikhan N.F."/>
            <person name="Baker D."/>
            <person name="Gharbi K."/>
            <person name="Hall N."/>
            <person name="Watson M."/>
            <person name="Adriaenssens E.M."/>
            <person name="Foster-Nyarko E."/>
            <person name="Jarju S."/>
            <person name="Secka A."/>
            <person name="Antonio M."/>
            <person name="Oren A."/>
            <person name="Chaudhuri R.R."/>
            <person name="La Ragione R."/>
            <person name="Hildebrand F."/>
            <person name="Pallen M.J."/>
        </authorList>
    </citation>
    <scope>NUCLEOTIDE SEQUENCE</scope>
    <source>
        <strain evidence="14">ChiGjej1B1-98</strain>
    </source>
</reference>
<keyword evidence="7" id="KW-0862">Zinc</keyword>
<dbReference type="PROSITE" id="PS50862">
    <property type="entry name" value="AA_TRNA_LIGASE_II"/>
    <property type="match status" value="1"/>
</dbReference>
<protein>
    <recommendedName>
        <fullName evidence="2 12">Threonine--tRNA ligase</fullName>
        <ecNumber evidence="2 12">6.1.1.3</ecNumber>
    </recommendedName>
</protein>
<reference evidence="14" key="2">
    <citation type="submission" date="2021-04" db="EMBL/GenBank/DDBJ databases">
        <authorList>
            <person name="Gilroy R."/>
        </authorList>
    </citation>
    <scope>NUCLEOTIDE SEQUENCE</scope>
    <source>
        <strain evidence="14">ChiGjej1B1-98</strain>
    </source>
</reference>
<dbReference type="FunFam" id="3.40.50.800:FF:000001">
    <property type="entry name" value="Threonine--tRNA ligase"/>
    <property type="match status" value="1"/>
</dbReference>
<keyword evidence="9" id="KW-0648">Protein biosynthesis</keyword>
<dbReference type="GO" id="GO:0004829">
    <property type="term" value="F:threonine-tRNA ligase activity"/>
    <property type="evidence" value="ECO:0007669"/>
    <property type="project" value="UniProtKB-UniRule"/>
</dbReference>
<dbReference type="GO" id="GO:0006435">
    <property type="term" value="P:threonyl-tRNA aminoacylation"/>
    <property type="evidence" value="ECO:0007669"/>
    <property type="project" value="UniProtKB-UniRule"/>
</dbReference>
<evidence type="ECO:0000256" key="2">
    <source>
        <dbReference type="ARBA" id="ARBA00013163"/>
    </source>
</evidence>
<dbReference type="Gene3D" id="3.30.930.10">
    <property type="entry name" value="Bira Bifunctional Protein, Domain 2"/>
    <property type="match status" value="1"/>
</dbReference>
<dbReference type="InterPro" id="IPR002320">
    <property type="entry name" value="Thr-tRNA-ligase_IIa"/>
</dbReference>
<evidence type="ECO:0000256" key="3">
    <source>
        <dbReference type="ARBA" id="ARBA00022490"/>
    </source>
</evidence>
<keyword evidence="5" id="KW-0479">Metal-binding</keyword>
<evidence type="ECO:0000256" key="12">
    <source>
        <dbReference type="NCBIfam" id="TIGR00418"/>
    </source>
</evidence>
<dbReference type="Pfam" id="PF03129">
    <property type="entry name" value="HGTP_anticodon"/>
    <property type="match status" value="1"/>
</dbReference>
<evidence type="ECO:0000256" key="8">
    <source>
        <dbReference type="ARBA" id="ARBA00022840"/>
    </source>
</evidence>
<dbReference type="InterPro" id="IPR047246">
    <property type="entry name" value="ThrRS_anticodon"/>
</dbReference>
<dbReference type="PANTHER" id="PTHR11451">
    <property type="entry name" value="THREONINE-TRNA LIGASE"/>
    <property type="match status" value="1"/>
</dbReference>
<organism evidence="14 15">
    <name type="scientific">Candidatus Agrococcus pullicola</name>
    <dbReference type="NCBI Taxonomy" id="2838429"/>
    <lineage>
        <taxon>Bacteria</taxon>
        <taxon>Bacillati</taxon>
        <taxon>Actinomycetota</taxon>
        <taxon>Actinomycetes</taxon>
        <taxon>Micrococcales</taxon>
        <taxon>Microbacteriaceae</taxon>
        <taxon>Agrococcus</taxon>
    </lineage>
</organism>
<dbReference type="InterPro" id="IPR002314">
    <property type="entry name" value="aa-tRNA-synt_IIb"/>
</dbReference>
<evidence type="ECO:0000256" key="10">
    <source>
        <dbReference type="ARBA" id="ARBA00023146"/>
    </source>
</evidence>
<evidence type="ECO:0000313" key="15">
    <source>
        <dbReference type="Proteomes" id="UP000824005"/>
    </source>
</evidence>
<evidence type="ECO:0000313" key="14">
    <source>
        <dbReference type="EMBL" id="HIY65272.1"/>
    </source>
</evidence>
<evidence type="ECO:0000259" key="13">
    <source>
        <dbReference type="PROSITE" id="PS50862"/>
    </source>
</evidence>
<keyword evidence="6" id="KW-0547">Nucleotide-binding</keyword>
<feature type="non-terminal residue" evidence="14">
    <location>
        <position position="1"/>
    </location>
</feature>
<dbReference type="PRINTS" id="PR01047">
    <property type="entry name" value="TRNASYNTHTHR"/>
</dbReference>
<dbReference type="InterPro" id="IPR036621">
    <property type="entry name" value="Anticodon-bd_dom_sf"/>
</dbReference>
<feature type="domain" description="Aminoacyl-transfer RNA synthetases class-II family profile" evidence="13">
    <location>
        <begin position="1"/>
        <end position="202"/>
    </location>
</feature>
<evidence type="ECO:0000256" key="11">
    <source>
        <dbReference type="ARBA" id="ARBA00049515"/>
    </source>
</evidence>
<keyword evidence="3" id="KW-0963">Cytoplasm</keyword>
<dbReference type="Gene3D" id="3.40.50.800">
    <property type="entry name" value="Anticodon-binding domain"/>
    <property type="match status" value="1"/>
</dbReference>
<dbReference type="Proteomes" id="UP000824005">
    <property type="component" value="Unassembled WGS sequence"/>
</dbReference>
<dbReference type="InterPro" id="IPR004154">
    <property type="entry name" value="Anticodon-bd"/>
</dbReference>
<dbReference type="SUPFAM" id="SSF52954">
    <property type="entry name" value="Class II aaRS ABD-related"/>
    <property type="match status" value="1"/>
</dbReference>
<evidence type="ECO:0000256" key="6">
    <source>
        <dbReference type="ARBA" id="ARBA00022741"/>
    </source>
</evidence>
<keyword evidence="4 14" id="KW-0436">Ligase</keyword>
<accession>A0A9D1YT55</accession>
<proteinExistence type="inferred from homology"/>
<evidence type="ECO:0000256" key="1">
    <source>
        <dbReference type="ARBA" id="ARBA00008226"/>
    </source>
</evidence>
<dbReference type="Pfam" id="PF00587">
    <property type="entry name" value="tRNA-synt_2b"/>
    <property type="match status" value="1"/>
</dbReference>
<dbReference type="CDD" id="cd00860">
    <property type="entry name" value="ThrRS_anticodon"/>
    <property type="match status" value="1"/>
</dbReference>